<dbReference type="Gene3D" id="3.10.129.10">
    <property type="entry name" value="Hotdog Thioesterase"/>
    <property type="match status" value="1"/>
</dbReference>
<dbReference type="PANTHER" id="PTHR31793">
    <property type="entry name" value="4-HYDROXYBENZOYL-COA THIOESTERASE FAMILY MEMBER"/>
    <property type="match status" value="1"/>
</dbReference>
<protein>
    <submittedName>
        <fullName evidence="3">4-hydroxybenzoyl-CoA thioesterase family active site</fullName>
    </submittedName>
</protein>
<dbReference type="InterPro" id="IPR050563">
    <property type="entry name" value="4-hydroxybenzoyl-CoA_TE"/>
</dbReference>
<comment type="similarity">
    <text evidence="1">Belongs to the 4-hydroxybenzoyl-CoA thioesterase family.</text>
</comment>
<dbReference type="SUPFAM" id="SSF54637">
    <property type="entry name" value="Thioesterase/thiol ester dehydrase-isomerase"/>
    <property type="match status" value="1"/>
</dbReference>
<name>A0A3B0ZWP8_9ZZZZ</name>
<proteinExistence type="inferred from homology"/>
<reference evidence="3" key="1">
    <citation type="submission" date="2018-06" db="EMBL/GenBank/DDBJ databases">
        <authorList>
            <person name="Zhirakovskaya E."/>
        </authorList>
    </citation>
    <scope>NUCLEOTIDE SEQUENCE</scope>
</reference>
<dbReference type="CDD" id="cd00586">
    <property type="entry name" value="4HBT"/>
    <property type="match status" value="1"/>
</dbReference>
<dbReference type="InterPro" id="IPR029069">
    <property type="entry name" value="HotDog_dom_sf"/>
</dbReference>
<evidence type="ECO:0000256" key="1">
    <source>
        <dbReference type="ARBA" id="ARBA00005953"/>
    </source>
</evidence>
<gene>
    <name evidence="3" type="ORF">MNBD_GAMMA21-2791</name>
</gene>
<organism evidence="3">
    <name type="scientific">hydrothermal vent metagenome</name>
    <dbReference type="NCBI Taxonomy" id="652676"/>
    <lineage>
        <taxon>unclassified sequences</taxon>
        <taxon>metagenomes</taxon>
        <taxon>ecological metagenomes</taxon>
    </lineage>
</organism>
<dbReference type="GO" id="GO:0047617">
    <property type="term" value="F:fatty acyl-CoA hydrolase activity"/>
    <property type="evidence" value="ECO:0007669"/>
    <property type="project" value="TreeGrafter"/>
</dbReference>
<evidence type="ECO:0000256" key="2">
    <source>
        <dbReference type="ARBA" id="ARBA00022801"/>
    </source>
</evidence>
<dbReference type="PANTHER" id="PTHR31793:SF27">
    <property type="entry name" value="NOVEL THIOESTERASE SUPERFAMILY DOMAIN AND SAPOSIN A-TYPE DOMAIN CONTAINING PROTEIN (0610012H03RIK)"/>
    <property type="match status" value="1"/>
</dbReference>
<keyword evidence="2" id="KW-0378">Hydrolase</keyword>
<evidence type="ECO:0000313" key="3">
    <source>
        <dbReference type="EMBL" id="VAW91787.1"/>
    </source>
</evidence>
<dbReference type="Pfam" id="PF13279">
    <property type="entry name" value="4HBT_2"/>
    <property type="match status" value="1"/>
</dbReference>
<dbReference type="InterPro" id="IPR006684">
    <property type="entry name" value="YbgC/YbaW"/>
</dbReference>
<dbReference type="EMBL" id="UOFR01000013">
    <property type="protein sequence ID" value="VAW91787.1"/>
    <property type="molecule type" value="Genomic_DNA"/>
</dbReference>
<sequence length="131" mass="15374">MDYQFKLDFKVRDYECDLQGVVNNSVYQSYLEHTRHEFLLSTGIDFAELTRQKINLVVVRAELDYKLPLISGDKFWVGLNLQQSSKLRFDFFQNIYRSTDDKLALKAKITGTAVNERGRPFVPEIIEQLFN</sequence>
<dbReference type="PIRSF" id="PIRSF003230">
    <property type="entry name" value="YbgC"/>
    <property type="match status" value="1"/>
</dbReference>
<dbReference type="AlphaFoldDB" id="A0A3B0ZWP8"/>
<accession>A0A3B0ZWP8</accession>